<evidence type="ECO:0000313" key="1">
    <source>
        <dbReference type="EMBL" id="PWN50086.1"/>
    </source>
</evidence>
<dbReference type="Proteomes" id="UP000245626">
    <property type="component" value="Unassembled WGS sequence"/>
</dbReference>
<organism evidence="1 2">
    <name type="scientific">Violaceomyces palustris</name>
    <dbReference type="NCBI Taxonomy" id="1673888"/>
    <lineage>
        <taxon>Eukaryota</taxon>
        <taxon>Fungi</taxon>
        <taxon>Dikarya</taxon>
        <taxon>Basidiomycota</taxon>
        <taxon>Ustilaginomycotina</taxon>
        <taxon>Ustilaginomycetes</taxon>
        <taxon>Violaceomycetales</taxon>
        <taxon>Violaceomycetaceae</taxon>
        <taxon>Violaceomyces</taxon>
    </lineage>
</organism>
<sequence>MAFSEHPDLPSESVTTDITEATTITPPPIELIDQAKRHFALKEYESSAEKLAEALEKLGQSHPEDAPLLAPILHLYGRSLLEHAIVTSGALGGGGNKQAPLPSKLAKQEQRAANQIAQKLGLSQADEGSSSSKPADPRFSFSGDAEDSDSEGEQEQQAGGGEEDEDGDEDDLGVAFSVLDLARVIYERALGLKLVDGSDSESTSPKEIETLDGTKWGELKLKTELAEVMNDLGDVGLESENFQQASADYSASLSLLSPLLHPHSRRLADAHLRLGLALEFHPEVSEREGAIRHVKAASETLGLRLSALEARKRVIESNGELADSALASAVELREQKATSAEGESKEGGKGKGKAVEIEQRIEKDDVLEMPIEKVEKEIKDVKEMKEELDNKLEEYESPEGAAKLNAEGASETIGSSKAALEKAIAEAFSGAASSESIFPGSGSASSASGPVNDLSGMVKRKKAPAVAAACDETEAGVANGKRKAEEGEKESEGKKAKVGGDEA</sequence>
<gene>
    <name evidence="1" type="ORF">IE53DRAFT_387640</name>
</gene>
<reference evidence="1 2" key="1">
    <citation type="journal article" date="2018" name="Mol. Biol. Evol.">
        <title>Broad Genomic Sampling Reveals a Smut Pathogenic Ancestry of the Fungal Clade Ustilaginomycotina.</title>
        <authorList>
            <person name="Kijpornyongpan T."/>
            <person name="Mondo S.J."/>
            <person name="Barry K."/>
            <person name="Sandor L."/>
            <person name="Lee J."/>
            <person name="Lipzen A."/>
            <person name="Pangilinan J."/>
            <person name="LaButti K."/>
            <person name="Hainaut M."/>
            <person name="Henrissat B."/>
            <person name="Grigoriev I.V."/>
            <person name="Spatafora J.W."/>
            <person name="Aime M.C."/>
        </authorList>
    </citation>
    <scope>NUCLEOTIDE SEQUENCE [LARGE SCALE GENOMIC DNA]</scope>
    <source>
        <strain evidence="1 2">SA 807</strain>
    </source>
</reference>
<name>A0ACD0NWC8_9BASI</name>
<accession>A0ACD0NWC8</accession>
<keyword evidence="2" id="KW-1185">Reference proteome</keyword>
<dbReference type="EMBL" id="KZ819970">
    <property type="protein sequence ID" value="PWN50086.1"/>
    <property type="molecule type" value="Genomic_DNA"/>
</dbReference>
<proteinExistence type="predicted"/>
<evidence type="ECO:0000313" key="2">
    <source>
        <dbReference type="Proteomes" id="UP000245626"/>
    </source>
</evidence>
<protein>
    <submittedName>
        <fullName evidence="1">Uncharacterized protein</fullName>
    </submittedName>
</protein>